<gene>
    <name evidence="8" type="ORF">FHS88_003270</name>
</gene>
<keyword evidence="1 3" id="KW-0807">Transducer</keyword>
<keyword evidence="5" id="KW-0472">Membrane</keyword>
<evidence type="ECO:0000259" key="6">
    <source>
        <dbReference type="PROSITE" id="PS50111"/>
    </source>
</evidence>
<keyword evidence="4" id="KW-0175">Coiled coil</keyword>
<dbReference type="PROSITE" id="PS50111">
    <property type="entry name" value="CHEMOTAXIS_TRANSDUC_2"/>
    <property type="match status" value="1"/>
</dbReference>
<dbReference type="InterPro" id="IPR004089">
    <property type="entry name" value="MCPsignal_dom"/>
</dbReference>
<name>A0A840XR50_9PROT</name>
<feature type="domain" description="HAMP" evidence="7">
    <location>
        <begin position="209"/>
        <end position="262"/>
    </location>
</feature>
<protein>
    <submittedName>
        <fullName evidence="8">Methyl-accepting chemotaxis protein</fullName>
    </submittedName>
</protein>
<evidence type="ECO:0000256" key="5">
    <source>
        <dbReference type="SAM" id="Phobius"/>
    </source>
</evidence>
<keyword evidence="9" id="KW-1185">Reference proteome</keyword>
<dbReference type="PANTHER" id="PTHR32089">
    <property type="entry name" value="METHYL-ACCEPTING CHEMOTAXIS PROTEIN MCPB"/>
    <property type="match status" value="1"/>
</dbReference>
<evidence type="ECO:0000256" key="3">
    <source>
        <dbReference type="PROSITE-ProRule" id="PRU00284"/>
    </source>
</evidence>
<dbReference type="RefSeq" id="WP_184486517.1">
    <property type="nucleotide sequence ID" value="NZ_JAAEDJ010000040.1"/>
</dbReference>
<dbReference type="PANTHER" id="PTHR32089:SF112">
    <property type="entry name" value="LYSOZYME-LIKE PROTEIN-RELATED"/>
    <property type="match status" value="1"/>
</dbReference>
<comment type="similarity">
    <text evidence="2">Belongs to the methyl-accepting chemotaxis (MCP) protein family.</text>
</comment>
<dbReference type="GO" id="GO:0007165">
    <property type="term" value="P:signal transduction"/>
    <property type="evidence" value="ECO:0007669"/>
    <property type="project" value="UniProtKB-KW"/>
</dbReference>
<organism evidence="8 9">
    <name type="scientific">Neoroseomonas alkaliterrae</name>
    <dbReference type="NCBI Taxonomy" id="1452450"/>
    <lineage>
        <taxon>Bacteria</taxon>
        <taxon>Pseudomonadati</taxon>
        <taxon>Pseudomonadota</taxon>
        <taxon>Alphaproteobacteria</taxon>
        <taxon>Acetobacterales</taxon>
        <taxon>Acetobacteraceae</taxon>
        <taxon>Neoroseomonas</taxon>
    </lineage>
</organism>
<dbReference type="Proteomes" id="UP000562254">
    <property type="component" value="Unassembled WGS sequence"/>
</dbReference>
<comment type="caution">
    <text evidence="8">The sequence shown here is derived from an EMBL/GenBank/DDBJ whole genome shotgun (WGS) entry which is preliminary data.</text>
</comment>
<dbReference type="GO" id="GO:0016020">
    <property type="term" value="C:membrane"/>
    <property type="evidence" value="ECO:0007669"/>
    <property type="project" value="InterPro"/>
</dbReference>
<dbReference type="Pfam" id="PF00015">
    <property type="entry name" value="MCPsignal"/>
    <property type="match status" value="1"/>
</dbReference>
<dbReference type="PROSITE" id="PS50885">
    <property type="entry name" value="HAMP"/>
    <property type="match status" value="1"/>
</dbReference>
<dbReference type="Gene3D" id="1.10.287.950">
    <property type="entry name" value="Methyl-accepting chemotaxis protein"/>
    <property type="match status" value="1"/>
</dbReference>
<sequence length="570" mass="58823">MRDWLRSIRGRIITLVGVLSLVGAAGGLVGAGLLRSHAEDVEAMAREQERAYLLQRLNAGIYATVMESRGLYMARDAREIERFGTGLLRHTAQLREDAAALAAIAGSDPLIPPVVAAVTEFARFRDEVARVARAEGAQAADRMGNNETNRANRTEVNRALSAASGAMRERAVAAAATIEAEGRRYASLLLLVPLATLIAGGLVAWLVHARVALPLASVTKAMAALAEGRTDIAPAEAGRRDEIGDMARAVEVFRRNAQENAALRATQDAERARAEAERLRAIEELGRRIENETRAAVEAIAQRIGAMARDAESLAAAVGATAQDGAMLADGARTSLEHAAGSAAAAEELSASISEIAGRVEQAAAATRRAVAGAEQGGEAIAGLQQAVERIGEVARLISDIAARTNLLALNATIEAARAGEAGKGFAVVAGEVKALASQTARSTEEIGRQIQAVVTATREAVEKVQGISATVGEMEGIAAAIAGAMAQQNVATSEIARTAAGAAASAQAMTARCEAVGEATRGADARAAALRQAAIEADAAMADLRRALIGIVSEARSGTSASQPLARAA</sequence>
<evidence type="ECO:0000256" key="2">
    <source>
        <dbReference type="ARBA" id="ARBA00029447"/>
    </source>
</evidence>
<evidence type="ECO:0000313" key="8">
    <source>
        <dbReference type="EMBL" id="MBB5691118.1"/>
    </source>
</evidence>
<feature type="domain" description="Methyl-accepting transducer" evidence="6">
    <location>
        <begin position="310"/>
        <end position="525"/>
    </location>
</feature>
<feature type="coiled-coil region" evidence="4">
    <location>
        <begin position="255"/>
        <end position="302"/>
    </location>
</feature>
<accession>A0A840XR50</accession>
<dbReference type="AlphaFoldDB" id="A0A840XR50"/>
<keyword evidence="5" id="KW-1133">Transmembrane helix</keyword>
<evidence type="ECO:0000256" key="4">
    <source>
        <dbReference type="SAM" id="Coils"/>
    </source>
</evidence>
<dbReference type="InterPro" id="IPR003660">
    <property type="entry name" value="HAMP_dom"/>
</dbReference>
<dbReference type="SMART" id="SM00283">
    <property type="entry name" value="MA"/>
    <property type="match status" value="1"/>
</dbReference>
<dbReference type="Gene3D" id="6.10.340.10">
    <property type="match status" value="1"/>
</dbReference>
<dbReference type="Pfam" id="PF00672">
    <property type="entry name" value="HAMP"/>
    <property type="match status" value="1"/>
</dbReference>
<reference evidence="8 9" key="1">
    <citation type="submission" date="2020-08" db="EMBL/GenBank/DDBJ databases">
        <title>Genomic Encyclopedia of Type Strains, Phase IV (KMG-IV): sequencing the most valuable type-strain genomes for metagenomic binning, comparative biology and taxonomic classification.</title>
        <authorList>
            <person name="Goeker M."/>
        </authorList>
    </citation>
    <scope>NUCLEOTIDE SEQUENCE [LARGE SCALE GENOMIC DNA]</scope>
    <source>
        <strain evidence="8 9">DSM 25895</strain>
    </source>
</reference>
<proteinExistence type="inferred from homology"/>
<feature type="transmembrane region" description="Helical" evidence="5">
    <location>
        <begin position="188"/>
        <end position="207"/>
    </location>
</feature>
<evidence type="ECO:0000313" key="9">
    <source>
        <dbReference type="Proteomes" id="UP000562254"/>
    </source>
</evidence>
<keyword evidence="5" id="KW-0812">Transmembrane</keyword>
<evidence type="ECO:0000256" key="1">
    <source>
        <dbReference type="ARBA" id="ARBA00023224"/>
    </source>
</evidence>
<dbReference type="SUPFAM" id="SSF58104">
    <property type="entry name" value="Methyl-accepting chemotaxis protein (MCP) signaling domain"/>
    <property type="match status" value="1"/>
</dbReference>
<dbReference type="SMART" id="SM00304">
    <property type="entry name" value="HAMP"/>
    <property type="match status" value="1"/>
</dbReference>
<dbReference type="EMBL" id="JACIJE010000010">
    <property type="protein sequence ID" value="MBB5691118.1"/>
    <property type="molecule type" value="Genomic_DNA"/>
</dbReference>
<feature type="transmembrane region" description="Helical" evidence="5">
    <location>
        <begin position="12"/>
        <end position="33"/>
    </location>
</feature>
<evidence type="ECO:0000259" key="7">
    <source>
        <dbReference type="PROSITE" id="PS50885"/>
    </source>
</evidence>
<dbReference type="CDD" id="cd06225">
    <property type="entry name" value="HAMP"/>
    <property type="match status" value="1"/>
</dbReference>